<name>A0A1I5QUE5_9PSEU</name>
<dbReference type="Proteomes" id="UP000198727">
    <property type="component" value="Unassembled WGS sequence"/>
</dbReference>
<dbReference type="Pfam" id="PF13472">
    <property type="entry name" value="Lipase_GDSL_2"/>
    <property type="match status" value="1"/>
</dbReference>
<keyword evidence="4" id="KW-1185">Reference proteome</keyword>
<dbReference type="RefSeq" id="WP_092529459.1">
    <property type="nucleotide sequence ID" value="NZ_FOWW01000002.1"/>
</dbReference>
<feature type="compositionally biased region" description="Low complexity" evidence="1">
    <location>
        <begin position="250"/>
        <end position="261"/>
    </location>
</feature>
<reference evidence="4" key="1">
    <citation type="submission" date="2016-10" db="EMBL/GenBank/DDBJ databases">
        <authorList>
            <person name="Varghese N."/>
            <person name="Submissions S."/>
        </authorList>
    </citation>
    <scope>NUCLEOTIDE SEQUENCE [LARGE SCALE GENOMIC DNA]</scope>
    <source>
        <strain evidence="4">CGMCC 4.5579</strain>
    </source>
</reference>
<dbReference type="OrthoDB" id="3465773at2"/>
<evidence type="ECO:0000313" key="4">
    <source>
        <dbReference type="Proteomes" id="UP000198727"/>
    </source>
</evidence>
<dbReference type="STRING" id="587909.SAMN05421810_102764"/>
<dbReference type="EMBL" id="FOWW01000002">
    <property type="protein sequence ID" value="SFP49879.1"/>
    <property type="molecule type" value="Genomic_DNA"/>
</dbReference>
<gene>
    <name evidence="3" type="ORF">SAMN05421810_102764</name>
</gene>
<organism evidence="3 4">
    <name type="scientific">Amycolatopsis arida</name>
    <dbReference type="NCBI Taxonomy" id="587909"/>
    <lineage>
        <taxon>Bacteria</taxon>
        <taxon>Bacillati</taxon>
        <taxon>Actinomycetota</taxon>
        <taxon>Actinomycetes</taxon>
        <taxon>Pseudonocardiales</taxon>
        <taxon>Pseudonocardiaceae</taxon>
        <taxon>Amycolatopsis</taxon>
    </lineage>
</organism>
<feature type="domain" description="SGNH hydrolase-type esterase" evidence="2">
    <location>
        <begin position="9"/>
        <end position="181"/>
    </location>
</feature>
<dbReference type="PANTHER" id="PTHR43784">
    <property type="entry name" value="GDSL-LIKE LIPASE/ACYLHYDROLASE, PUTATIVE (AFU_ORTHOLOGUE AFUA_2G00820)-RELATED"/>
    <property type="match status" value="1"/>
</dbReference>
<accession>A0A1I5QUE5</accession>
<proteinExistence type="predicted"/>
<protein>
    <submittedName>
        <fullName evidence="3">Lysophospholipase L1</fullName>
    </submittedName>
</protein>
<dbReference type="AlphaFoldDB" id="A0A1I5QUE5"/>
<dbReference type="SUPFAM" id="SSF52266">
    <property type="entry name" value="SGNH hydrolase"/>
    <property type="match status" value="1"/>
</dbReference>
<dbReference type="Gene3D" id="3.40.50.1110">
    <property type="entry name" value="SGNH hydrolase"/>
    <property type="match status" value="1"/>
</dbReference>
<evidence type="ECO:0000313" key="3">
    <source>
        <dbReference type="EMBL" id="SFP49879.1"/>
    </source>
</evidence>
<feature type="region of interest" description="Disordered" evidence="1">
    <location>
        <begin position="240"/>
        <end position="270"/>
    </location>
</feature>
<dbReference type="InterPro" id="IPR053140">
    <property type="entry name" value="GDSL_Rv0518-like"/>
</dbReference>
<dbReference type="InterPro" id="IPR036514">
    <property type="entry name" value="SGNH_hydro_sf"/>
</dbReference>
<evidence type="ECO:0000256" key="1">
    <source>
        <dbReference type="SAM" id="MobiDB-lite"/>
    </source>
</evidence>
<dbReference type="InterPro" id="IPR013830">
    <property type="entry name" value="SGNH_hydro"/>
</dbReference>
<sequence length="270" mass="29593">MSTFDSYVALGDSFTEGLNDLRPDGTFRGWADRLAEILAEGRPEFRYANLALRGKLLGQIVAEQLPIALEIRPDLVTLCAGGNDIIVPGADVDTVAEQFEQAVAALRAAGITVVIFTGPDTKSMSVMSVLRGKVGIYNAHLWAIAERHGAKVVDLWAMDPLHDPRVWSDDRLHFTAEGHRRIALRTAEVLGVPTEADWRAPWPEPDSPANWITLRRSDLEWTRTHLLPWIGRQLRGRSMGDGLRPKRPTLAPLVEAPAEAEPGGGLGQAC</sequence>
<dbReference type="CDD" id="cd01832">
    <property type="entry name" value="SGNH_hydrolase_like_1"/>
    <property type="match status" value="1"/>
</dbReference>
<dbReference type="PANTHER" id="PTHR43784:SF2">
    <property type="entry name" value="GDSL-LIKE LIPASE_ACYLHYDROLASE, PUTATIVE (AFU_ORTHOLOGUE AFUA_2G00820)-RELATED"/>
    <property type="match status" value="1"/>
</dbReference>
<evidence type="ECO:0000259" key="2">
    <source>
        <dbReference type="Pfam" id="PF13472"/>
    </source>
</evidence>